<dbReference type="EMBL" id="FNAD01000003">
    <property type="protein sequence ID" value="SDD34297.1"/>
    <property type="molecule type" value="Genomic_DNA"/>
</dbReference>
<dbReference type="OrthoDB" id="68195at2"/>
<dbReference type="Gene3D" id="3.40.33.10">
    <property type="entry name" value="CAP"/>
    <property type="match status" value="1"/>
</dbReference>
<proteinExistence type="predicted"/>
<accession>A0A1G6U100</accession>
<name>A0A1G6U100_9ACTN</name>
<evidence type="ECO:0000313" key="4">
    <source>
        <dbReference type="Proteomes" id="UP000198949"/>
    </source>
</evidence>
<sequence length="246" mass="25747">MRRLQGGHHRDFAETRRRIFLAILATSVLATAATSLWALDSPLEGNAASTEGATTPESVRDSATEPVLPELLLDEAEIRAQDAEEAPTTEAAEETTEAAEEDEGGGDDGGSGGGDSGGGGSAHADAEAAVFDLVNDRRAENGCGALERDSRLDTAALLHAEDMAANDYFSHESQDGRSPTDRANAQGYDGGVGENIAAGYPDAESVMQGWMDSEGHRANILNCDYDDIGVGAADRNGTIYWVQAFG</sequence>
<protein>
    <submittedName>
        <fullName evidence="3">Cysteine-rich secretory protein family protein</fullName>
    </submittedName>
</protein>
<dbReference type="Proteomes" id="UP000198949">
    <property type="component" value="Unassembled WGS sequence"/>
</dbReference>
<dbReference type="AlphaFoldDB" id="A0A1G6U100"/>
<dbReference type="PANTHER" id="PTHR31157">
    <property type="entry name" value="SCP DOMAIN-CONTAINING PROTEIN"/>
    <property type="match status" value="1"/>
</dbReference>
<organism evidence="3 4">
    <name type="scientific">Glycomyces harbinensis</name>
    <dbReference type="NCBI Taxonomy" id="58114"/>
    <lineage>
        <taxon>Bacteria</taxon>
        <taxon>Bacillati</taxon>
        <taxon>Actinomycetota</taxon>
        <taxon>Actinomycetes</taxon>
        <taxon>Glycomycetales</taxon>
        <taxon>Glycomycetaceae</taxon>
        <taxon>Glycomyces</taxon>
    </lineage>
</organism>
<dbReference type="CDD" id="cd05379">
    <property type="entry name" value="CAP_bacterial"/>
    <property type="match status" value="1"/>
</dbReference>
<dbReference type="SUPFAM" id="SSF55797">
    <property type="entry name" value="PR-1-like"/>
    <property type="match status" value="1"/>
</dbReference>
<keyword evidence="4" id="KW-1185">Reference proteome</keyword>
<feature type="compositionally biased region" description="Acidic residues" evidence="1">
    <location>
        <begin position="83"/>
        <end position="106"/>
    </location>
</feature>
<dbReference type="Pfam" id="PF00188">
    <property type="entry name" value="CAP"/>
    <property type="match status" value="1"/>
</dbReference>
<evidence type="ECO:0000313" key="3">
    <source>
        <dbReference type="EMBL" id="SDD34297.1"/>
    </source>
</evidence>
<gene>
    <name evidence="3" type="ORF">SAMN05216270_103233</name>
</gene>
<feature type="compositionally biased region" description="Gly residues" evidence="1">
    <location>
        <begin position="107"/>
        <end position="121"/>
    </location>
</feature>
<dbReference type="InterPro" id="IPR014044">
    <property type="entry name" value="CAP_dom"/>
</dbReference>
<evidence type="ECO:0000256" key="1">
    <source>
        <dbReference type="SAM" id="MobiDB-lite"/>
    </source>
</evidence>
<feature type="domain" description="SCP" evidence="2">
    <location>
        <begin position="131"/>
        <end position="245"/>
    </location>
</feature>
<reference evidence="4" key="1">
    <citation type="submission" date="2016-10" db="EMBL/GenBank/DDBJ databases">
        <authorList>
            <person name="Varghese N."/>
            <person name="Submissions S."/>
        </authorList>
    </citation>
    <scope>NUCLEOTIDE SEQUENCE [LARGE SCALE GENOMIC DNA]</scope>
    <source>
        <strain evidence="4">CGMCC 4.3516</strain>
    </source>
</reference>
<dbReference type="InterPro" id="IPR035940">
    <property type="entry name" value="CAP_sf"/>
</dbReference>
<evidence type="ECO:0000259" key="2">
    <source>
        <dbReference type="Pfam" id="PF00188"/>
    </source>
</evidence>
<feature type="region of interest" description="Disordered" evidence="1">
    <location>
        <begin position="81"/>
        <end position="124"/>
    </location>
</feature>
<dbReference type="PANTHER" id="PTHR31157:SF1">
    <property type="entry name" value="SCP DOMAIN-CONTAINING PROTEIN"/>
    <property type="match status" value="1"/>
</dbReference>
<dbReference type="RefSeq" id="WP_091030933.1">
    <property type="nucleotide sequence ID" value="NZ_FNAD01000003.1"/>
</dbReference>
<dbReference type="STRING" id="58114.SAMN05216270_103233"/>